<dbReference type="AlphaFoldDB" id="A0AAV4RU41"/>
<evidence type="ECO:0000313" key="2">
    <source>
        <dbReference type="EMBL" id="GIY24351.1"/>
    </source>
</evidence>
<gene>
    <name evidence="2" type="ORF">CEXT_85821</name>
</gene>
<sequence>MFPVDIFSIFKPWQHFWSSEGHLNGQQNGQETLHGDFSQIPVLLQQASQKQCSHEKSAPNHHCDPVLPLLWH</sequence>
<keyword evidence="3" id="KW-1185">Reference proteome</keyword>
<feature type="region of interest" description="Disordered" evidence="1">
    <location>
        <begin position="53"/>
        <end position="72"/>
    </location>
</feature>
<protein>
    <submittedName>
        <fullName evidence="2">Uncharacterized protein</fullName>
    </submittedName>
</protein>
<name>A0AAV4RU41_CAEEX</name>
<evidence type="ECO:0000256" key="1">
    <source>
        <dbReference type="SAM" id="MobiDB-lite"/>
    </source>
</evidence>
<dbReference type="EMBL" id="BPLR01008389">
    <property type="protein sequence ID" value="GIY24351.1"/>
    <property type="molecule type" value="Genomic_DNA"/>
</dbReference>
<comment type="caution">
    <text evidence="2">The sequence shown here is derived from an EMBL/GenBank/DDBJ whole genome shotgun (WGS) entry which is preliminary data.</text>
</comment>
<reference evidence="2 3" key="1">
    <citation type="submission" date="2021-06" db="EMBL/GenBank/DDBJ databases">
        <title>Caerostris extrusa draft genome.</title>
        <authorList>
            <person name="Kono N."/>
            <person name="Arakawa K."/>
        </authorList>
    </citation>
    <scope>NUCLEOTIDE SEQUENCE [LARGE SCALE GENOMIC DNA]</scope>
</reference>
<proteinExistence type="predicted"/>
<organism evidence="2 3">
    <name type="scientific">Caerostris extrusa</name>
    <name type="common">Bark spider</name>
    <name type="synonym">Caerostris bankana</name>
    <dbReference type="NCBI Taxonomy" id="172846"/>
    <lineage>
        <taxon>Eukaryota</taxon>
        <taxon>Metazoa</taxon>
        <taxon>Ecdysozoa</taxon>
        <taxon>Arthropoda</taxon>
        <taxon>Chelicerata</taxon>
        <taxon>Arachnida</taxon>
        <taxon>Araneae</taxon>
        <taxon>Araneomorphae</taxon>
        <taxon>Entelegynae</taxon>
        <taxon>Araneoidea</taxon>
        <taxon>Araneidae</taxon>
        <taxon>Caerostris</taxon>
    </lineage>
</organism>
<dbReference type="Proteomes" id="UP001054945">
    <property type="component" value="Unassembled WGS sequence"/>
</dbReference>
<accession>A0AAV4RU41</accession>
<evidence type="ECO:0000313" key="3">
    <source>
        <dbReference type="Proteomes" id="UP001054945"/>
    </source>
</evidence>
<feature type="compositionally biased region" description="Basic and acidic residues" evidence="1">
    <location>
        <begin position="53"/>
        <end position="64"/>
    </location>
</feature>